<dbReference type="EMBL" id="CAJVSB020000720">
    <property type="protein sequence ID" value="CAH2057579.1"/>
    <property type="molecule type" value="Genomic_DNA"/>
</dbReference>
<dbReference type="AlphaFoldDB" id="A0AAU9S7A2"/>
<evidence type="ECO:0000313" key="3">
    <source>
        <dbReference type="Proteomes" id="UP000836841"/>
    </source>
</evidence>
<evidence type="ECO:0000256" key="1">
    <source>
        <dbReference type="SAM" id="MobiDB-lite"/>
    </source>
</evidence>
<proteinExistence type="predicted"/>
<gene>
    <name evidence="2" type="ORF">TAV2_LOCUS12239</name>
</gene>
<evidence type="ECO:0000313" key="2">
    <source>
        <dbReference type="EMBL" id="CAH2057579.1"/>
    </source>
</evidence>
<reference evidence="2 3" key="1">
    <citation type="submission" date="2022-03" db="EMBL/GenBank/DDBJ databases">
        <authorList>
            <person name="Nunn A."/>
            <person name="Chopra R."/>
            <person name="Nunn A."/>
            <person name="Contreras Garrido A."/>
        </authorList>
    </citation>
    <scope>NUCLEOTIDE SEQUENCE [LARGE SCALE GENOMIC DNA]</scope>
</reference>
<feature type="region of interest" description="Disordered" evidence="1">
    <location>
        <begin position="21"/>
        <end position="44"/>
    </location>
</feature>
<name>A0AAU9S7A2_THLAR</name>
<protein>
    <submittedName>
        <fullName evidence="2">Uncharacterized protein</fullName>
    </submittedName>
</protein>
<organism evidence="2 3">
    <name type="scientific">Thlaspi arvense</name>
    <name type="common">Field penny-cress</name>
    <dbReference type="NCBI Taxonomy" id="13288"/>
    <lineage>
        <taxon>Eukaryota</taxon>
        <taxon>Viridiplantae</taxon>
        <taxon>Streptophyta</taxon>
        <taxon>Embryophyta</taxon>
        <taxon>Tracheophyta</taxon>
        <taxon>Spermatophyta</taxon>
        <taxon>Magnoliopsida</taxon>
        <taxon>eudicotyledons</taxon>
        <taxon>Gunneridae</taxon>
        <taxon>Pentapetalae</taxon>
        <taxon>rosids</taxon>
        <taxon>malvids</taxon>
        <taxon>Brassicales</taxon>
        <taxon>Brassicaceae</taxon>
        <taxon>Thlaspideae</taxon>
        <taxon>Thlaspi</taxon>
    </lineage>
</organism>
<comment type="caution">
    <text evidence="2">The sequence shown here is derived from an EMBL/GenBank/DDBJ whole genome shotgun (WGS) entry which is preliminary data.</text>
</comment>
<keyword evidence="3" id="KW-1185">Reference proteome</keyword>
<sequence length="113" mass="12945">MDAISERLSELENLYFPCALQPSANTPSQRKSSYSTSSPATSRSAKIKNWRLTYMDRLMNDGQDFSEDERERHTCSMSMQGSFGILAGGAWRARPGERWWETLMRRSVEAMLV</sequence>
<accession>A0AAU9S7A2</accession>
<feature type="compositionally biased region" description="Low complexity" evidence="1">
    <location>
        <begin position="30"/>
        <end position="44"/>
    </location>
</feature>
<dbReference type="Proteomes" id="UP000836841">
    <property type="component" value="Unassembled WGS sequence"/>
</dbReference>